<comment type="caution">
    <text evidence="5">The sequence shown here is derived from an EMBL/GenBank/DDBJ whole genome shotgun (WGS) entry which is preliminary data.</text>
</comment>
<evidence type="ECO:0000256" key="1">
    <source>
        <dbReference type="ARBA" id="ARBA00023015"/>
    </source>
</evidence>
<accession>K6ZKX9</accession>
<dbReference type="GO" id="GO:0003700">
    <property type="term" value="F:DNA-binding transcription factor activity"/>
    <property type="evidence" value="ECO:0007669"/>
    <property type="project" value="InterPro"/>
</dbReference>
<dbReference type="SMART" id="SM00342">
    <property type="entry name" value="HTH_ARAC"/>
    <property type="match status" value="1"/>
</dbReference>
<dbReference type="Gene3D" id="1.10.10.60">
    <property type="entry name" value="Homeodomain-like"/>
    <property type="match status" value="1"/>
</dbReference>
<dbReference type="InterPro" id="IPR018060">
    <property type="entry name" value="HTH_AraC"/>
</dbReference>
<keyword evidence="1" id="KW-0805">Transcription regulation</keyword>
<dbReference type="GO" id="GO:0043565">
    <property type="term" value="F:sequence-specific DNA binding"/>
    <property type="evidence" value="ECO:0007669"/>
    <property type="project" value="InterPro"/>
</dbReference>
<dbReference type="STRING" id="1129793.GPLA_0056"/>
<keyword evidence="6" id="KW-1185">Reference proteome</keyword>
<evidence type="ECO:0000259" key="4">
    <source>
        <dbReference type="PROSITE" id="PS01124"/>
    </source>
</evidence>
<dbReference type="Pfam" id="PF12833">
    <property type="entry name" value="HTH_18"/>
    <property type="match status" value="1"/>
</dbReference>
<reference evidence="6" key="1">
    <citation type="journal article" date="2014" name="Environ. Microbiol.">
        <title>Comparative genomics of the marine bacterial genus Glaciecola reveals the high degree of genomic diversity and genomic characteristic for cold adaptation.</title>
        <authorList>
            <person name="Qin Q.L."/>
            <person name="Xie B.B."/>
            <person name="Yu Y."/>
            <person name="Shu Y.L."/>
            <person name="Rong J.C."/>
            <person name="Zhang Y.J."/>
            <person name="Zhao D.L."/>
            <person name="Chen X.L."/>
            <person name="Zhang X.Y."/>
            <person name="Chen B."/>
            <person name="Zhou B.C."/>
            <person name="Zhang Y.Z."/>
        </authorList>
    </citation>
    <scope>NUCLEOTIDE SEQUENCE [LARGE SCALE GENOMIC DNA]</scope>
    <source>
        <strain evidence="6">LMG 21857</strain>
    </source>
</reference>
<evidence type="ECO:0000313" key="5">
    <source>
        <dbReference type="EMBL" id="GAC30977.1"/>
    </source>
</evidence>
<dbReference type="AlphaFoldDB" id="K6ZKX9"/>
<dbReference type="OrthoDB" id="9814125at2"/>
<keyword evidence="3" id="KW-0804">Transcription</keyword>
<dbReference type="PANTHER" id="PTHR43280:SF32">
    <property type="entry name" value="TRANSCRIPTIONAL REGULATORY PROTEIN"/>
    <property type="match status" value="1"/>
</dbReference>
<dbReference type="GO" id="GO:0004497">
    <property type="term" value="F:monooxygenase activity"/>
    <property type="evidence" value="ECO:0007669"/>
    <property type="project" value="UniProtKB-KW"/>
</dbReference>
<organism evidence="5 6">
    <name type="scientific">Paraglaciecola polaris LMG 21857</name>
    <dbReference type="NCBI Taxonomy" id="1129793"/>
    <lineage>
        <taxon>Bacteria</taxon>
        <taxon>Pseudomonadati</taxon>
        <taxon>Pseudomonadota</taxon>
        <taxon>Gammaproteobacteria</taxon>
        <taxon>Alteromonadales</taxon>
        <taxon>Alteromonadaceae</taxon>
        <taxon>Paraglaciecola</taxon>
    </lineage>
</organism>
<evidence type="ECO:0000256" key="3">
    <source>
        <dbReference type="ARBA" id="ARBA00023163"/>
    </source>
</evidence>
<proteinExistence type="predicted"/>
<dbReference type="PANTHER" id="PTHR43280">
    <property type="entry name" value="ARAC-FAMILY TRANSCRIPTIONAL REGULATOR"/>
    <property type="match status" value="1"/>
</dbReference>
<dbReference type="PROSITE" id="PS01124">
    <property type="entry name" value="HTH_ARAC_FAMILY_2"/>
    <property type="match status" value="1"/>
</dbReference>
<keyword evidence="5" id="KW-0560">Oxidoreductase</keyword>
<evidence type="ECO:0000256" key="2">
    <source>
        <dbReference type="ARBA" id="ARBA00023125"/>
    </source>
</evidence>
<name>K6ZKX9_9ALTE</name>
<dbReference type="SUPFAM" id="SSF46689">
    <property type="entry name" value="Homeodomain-like"/>
    <property type="match status" value="2"/>
</dbReference>
<dbReference type="InterPro" id="IPR009057">
    <property type="entry name" value="Homeodomain-like_sf"/>
</dbReference>
<dbReference type="RefSeq" id="WP_007102787.1">
    <property type="nucleotide sequence ID" value="NZ_BAER01000005.1"/>
</dbReference>
<keyword evidence="5" id="KW-0503">Monooxygenase</keyword>
<gene>
    <name evidence="5" type="primary">hpaA</name>
    <name evidence="5" type="ORF">GPLA_0056</name>
</gene>
<protein>
    <submittedName>
        <fullName evidence="5">AraC family transcriptional regulator, 4-hydroxyphenylacetate 3-monooxygenase operon regulatory protein</fullName>
    </submittedName>
</protein>
<dbReference type="Proteomes" id="UP000006322">
    <property type="component" value="Unassembled WGS sequence"/>
</dbReference>
<evidence type="ECO:0000313" key="6">
    <source>
        <dbReference type="Proteomes" id="UP000006322"/>
    </source>
</evidence>
<dbReference type="EMBL" id="BAER01000005">
    <property type="protein sequence ID" value="GAC30977.1"/>
    <property type="molecule type" value="Genomic_DNA"/>
</dbReference>
<sequence length="109" mass="13061">MKKNETFEQFRQLIEHHYIEHWSVSDYASQIGMTESKLYALCKKMTDQTPSKIIQQRLLIEAKRNLVYTIKPINVIAYELGFQDPAYFSRFFNQQTGISARDFRRRHQV</sequence>
<feature type="domain" description="HTH araC/xylS-type" evidence="4">
    <location>
        <begin position="8"/>
        <end position="106"/>
    </location>
</feature>
<keyword evidence="2" id="KW-0238">DNA-binding</keyword>